<dbReference type="InterPro" id="IPR036237">
    <property type="entry name" value="Xyl_isomerase-like_sf"/>
</dbReference>
<accession>A0AAW4PP16</accession>
<dbReference type="Proteomes" id="UP001430377">
    <property type="component" value="Unassembled WGS sequence"/>
</dbReference>
<gene>
    <name evidence="2" type="ORF">EGH21_03725</name>
</gene>
<sequence length="292" mass="32467">MVDYGMFYAYWSQNWDADPDELSERIRRASACGFDLLEIHCDALASWTADERADFREHAAEHDVDLSFVTTLSEETDISSADPDVRQRGREQLTEAIELVDEMDGVGLGGITYSAWNPDFDGGLEEKAARTERAIDVWRDLSDVAEEHDVLCTVEVLNRFEQFMLNTAAEARSFVEAVDSPNLQIMLDTFHMNIEEDDMAEAIRTAGDWLGHFHVGENNRRPPKADGNMPWADIGDALDAADYGGPVVMEPFLLPGGDVAPDIGVWRDLAGDDDLDELATESLAFLETALEG</sequence>
<dbReference type="RefSeq" id="WP_220617111.1">
    <property type="nucleotide sequence ID" value="NZ_RKLR01000001.1"/>
</dbReference>
<keyword evidence="3" id="KW-1185">Reference proteome</keyword>
<evidence type="ECO:0000313" key="3">
    <source>
        <dbReference type="Proteomes" id="UP001430377"/>
    </source>
</evidence>
<dbReference type="AlphaFoldDB" id="A0AAW4PP16"/>
<dbReference type="InterPro" id="IPR013022">
    <property type="entry name" value="Xyl_isomerase-like_TIM-brl"/>
</dbReference>
<dbReference type="PANTHER" id="PTHR12110">
    <property type="entry name" value="HYDROXYPYRUVATE ISOMERASE"/>
    <property type="match status" value="1"/>
</dbReference>
<feature type="domain" description="Xylose isomerase-like TIM barrel" evidence="1">
    <location>
        <begin position="26"/>
        <end position="253"/>
    </location>
</feature>
<dbReference type="Pfam" id="PF01261">
    <property type="entry name" value="AP_endonuc_2"/>
    <property type="match status" value="1"/>
</dbReference>
<evidence type="ECO:0000259" key="1">
    <source>
        <dbReference type="Pfam" id="PF01261"/>
    </source>
</evidence>
<reference evidence="2 3" key="1">
    <citation type="submission" date="2021-06" db="EMBL/GenBank/DDBJ databases">
        <title>Halomicroarcula sp. a new haloarchaeum isolated from saline soil.</title>
        <authorList>
            <person name="Duran-Viseras A."/>
            <person name="Sanchez-Porro C."/>
            <person name="Ventosa A."/>
        </authorList>
    </citation>
    <scope>NUCLEOTIDE SEQUENCE [LARGE SCALE GENOMIC DNA]</scope>
    <source>
        <strain evidence="2 3">F13</strain>
    </source>
</reference>
<dbReference type="Gene3D" id="3.20.20.150">
    <property type="entry name" value="Divalent-metal-dependent TIM barrel enzymes"/>
    <property type="match status" value="1"/>
</dbReference>
<comment type="caution">
    <text evidence="2">The sequence shown here is derived from an EMBL/GenBank/DDBJ whole genome shotgun (WGS) entry which is preliminary data.</text>
</comment>
<proteinExistence type="predicted"/>
<keyword evidence="2" id="KW-0413">Isomerase</keyword>
<name>A0AAW4PP16_9EURY</name>
<dbReference type="GO" id="GO:0016853">
    <property type="term" value="F:isomerase activity"/>
    <property type="evidence" value="ECO:0007669"/>
    <property type="project" value="UniProtKB-KW"/>
</dbReference>
<dbReference type="SUPFAM" id="SSF51658">
    <property type="entry name" value="Xylose isomerase-like"/>
    <property type="match status" value="1"/>
</dbReference>
<dbReference type="EMBL" id="RKLR01000001">
    <property type="protein sequence ID" value="MBX0322137.1"/>
    <property type="molecule type" value="Genomic_DNA"/>
</dbReference>
<organism evidence="2 3">
    <name type="scientific">Haloarcula rubra</name>
    <dbReference type="NCBI Taxonomy" id="2487747"/>
    <lineage>
        <taxon>Archaea</taxon>
        <taxon>Methanobacteriati</taxon>
        <taxon>Methanobacteriota</taxon>
        <taxon>Stenosarchaea group</taxon>
        <taxon>Halobacteria</taxon>
        <taxon>Halobacteriales</taxon>
        <taxon>Haloarculaceae</taxon>
        <taxon>Haloarcula</taxon>
    </lineage>
</organism>
<protein>
    <submittedName>
        <fullName evidence="2">Sugar phosphate isomerase/epimerase</fullName>
    </submittedName>
</protein>
<evidence type="ECO:0000313" key="2">
    <source>
        <dbReference type="EMBL" id="MBX0322137.1"/>
    </source>
</evidence>
<dbReference type="InterPro" id="IPR050312">
    <property type="entry name" value="IolE/XylAMocC-like"/>
</dbReference>